<comment type="caution">
    <text evidence="3">The sequence shown here is derived from an EMBL/GenBank/DDBJ whole genome shotgun (WGS) entry which is preliminary data.</text>
</comment>
<feature type="region of interest" description="Disordered" evidence="2">
    <location>
        <begin position="540"/>
        <end position="561"/>
    </location>
</feature>
<name>W9YQU8_9EURO</name>
<dbReference type="OrthoDB" id="21589at2759"/>
<dbReference type="eggNOG" id="ENOG502SAFQ">
    <property type="taxonomic scope" value="Eukaryota"/>
</dbReference>
<feature type="compositionally biased region" description="Basic and acidic residues" evidence="2">
    <location>
        <begin position="710"/>
        <end position="725"/>
    </location>
</feature>
<feature type="region of interest" description="Disordered" evidence="2">
    <location>
        <begin position="114"/>
        <end position="143"/>
    </location>
</feature>
<feature type="compositionally biased region" description="Polar residues" evidence="2">
    <location>
        <begin position="286"/>
        <end position="299"/>
    </location>
</feature>
<feature type="compositionally biased region" description="Low complexity" evidence="2">
    <location>
        <begin position="408"/>
        <end position="418"/>
    </location>
</feature>
<evidence type="ECO:0000256" key="2">
    <source>
        <dbReference type="SAM" id="MobiDB-lite"/>
    </source>
</evidence>
<feature type="compositionally biased region" description="Low complexity" evidence="2">
    <location>
        <begin position="551"/>
        <end position="561"/>
    </location>
</feature>
<organism evidence="3 4">
    <name type="scientific">Capronia coronata CBS 617.96</name>
    <dbReference type="NCBI Taxonomy" id="1182541"/>
    <lineage>
        <taxon>Eukaryota</taxon>
        <taxon>Fungi</taxon>
        <taxon>Dikarya</taxon>
        <taxon>Ascomycota</taxon>
        <taxon>Pezizomycotina</taxon>
        <taxon>Eurotiomycetes</taxon>
        <taxon>Chaetothyriomycetidae</taxon>
        <taxon>Chaetothyriales</taxon>
        <taxon>Herpotrichiellaceae</taxon>
        <taxon>Capronia</taxon>
    </lineage>
</organism>
<feature type="compositionally biased region" description="Pro residues" evidence="2">
    <location>
        <begin position="270"/>
        <end position="281"/>
    </location>
</feature>
<feature type="coiled-coil region" evidence="1">
    <location>
        <begin position="629"/>
        <end position="664"/>
    </location>
</feature>
<keyword evidence="1" id="KW-0175">Coiled coil</keyword>
<feature type="region of interest" description="Disordered" evidence="2">
    <location>
        <begin position="408"/>
        <end position="428"/>
    </location>
</feature>
<dbReference type="SUPFAM" id="SSF54236">
    <property type="entry name" value="Ubiquitin-like"/>
    <property type="match status" value="1"/>
</dbReference>
<protein>
    <submittedName>
        <fullName evidence="3">Uncharacterized protein</fullName>
    </submittedName>
</protein>
<reference evidence="3 4" key="1">
    <citation type="submission" date="2013-03" db="EMBL/GenBank/DDBJ databases">
        <title>The Genome Sequence of Capronia coronata CBS 617.96.</title>
        <authorList>
            <consortium name="The Broad Institute Genomics Platform"/>
            <person name="Cuomo C."/>
            <person name="de Hoog S."/>
            <person name="Gorbushina A."/>
            <person name="Walker B."/>
            <person name="Young S.K."/>
            <person name="Zeng Q."/>
            <person name="Gargeya S."/>
            <person name="Fitzgerald M."/>
            <person name="Haas B."/>
            <person name="Abouelleil A."/>
            <person name="Allen A.W."/>
            <person name="Alvarado L."/>
            <person name="Arachchi H.M."/>
            <person name="Berlin A.M."/>
            <person name="Chapman S.B."/>
            <person name="Gainer-Dewar J."/>
            <person name="Goldberg J."/>
            <person name="Griggs A."/>
            <person name="Gujja S."/>
            <person name="Hansen M."/>
            <person name="Howarth C."/>
            <person name="Imamovic A."/>
            <person name="Ireland A."/>
            <person name="Larimer J."/>
            <person name="McCowan C."/>
            <person name="Murphy C."/>
            <person name="Pearson M."/>
            <person name="Poon T.W."/>
            <person name="Priest M."/>
            <person name="Roberts A."/>
            <person name="Saif S."/>
            <person name="Shea T."/>
            <person name="Sisk P."/>
            <person name="Sykes S."/>
            <person name="Wortman J."/>
            <person name="Nusbaum C."/>
            <person name="Birren B."/>
        </authorList>
    </citation>
    <scope>NUCLEOTIDE SEQUENCE [LARGE SCALE GENOMIC DNA]</scope>
    <source>
        <strain evidence="3 4">CBS 617.96</strain>
    </source>
</reference>
<dbReference type="EMBL" id="AMWN01000001">
    <property type="protein sequence ID" value="EXJ94898.1"/>
    <property type="molecule type" value="Genomic_DNA"/>
</dbReference>
<evidence type="ECO:0000256" key="1">
    <source>
        <dbReference type="SAM" id="Coils"/>
    </source>
</evidence>
<proteinExistence type="predicted"/>
<sequence length="725" mass="78868">MNGNSREQSSSSDQPLSTSPLQPDHVYLRVIYLVTGDPRPPLNLGQVDLGTTILALKNRIQNDLPEHPTPLEQRLIYQGRPLLRNEATLREVLRLESGAASGPLPYTIHIVINPRSDATPPRDPPSTTHGLPPPPATRPTERVNPFRAVETSAARLQESLARIQQQIEVNRADLLGVQQRIGLQHHNIHHHIATGQPHHHVTVGQPLPTHAPFQIDVNGQAIFAAPTPLRLNGGQNLEQPDRGLPQVPWIPTQNGRGAGQTVPSMFRNPAVPPSVPQPVLAPQPNAAATSTNPQPNAEGTQGHPVSHAAAGQQTNTGLPPTQPVSASGHQQVHHMHQHPLLTAAQRVSSTMPEHHHPPHVPVQFPSQFARSSVENLLPTNAVAWIVSSPAGPEALLFQPGHGFFATTQQQTPQQSGTQYASQGPAPGNQPIAVVPLQPAEEEGPVNINVRIAQPRRNHMPAAPALAQVRRNEADNDLFAFLIQRGWLFLRLYLFMFVFSEPGTWKRWLLIVTAAIVCLQPRNGPFVRALAAARRHLDNLIAPPAPRPQPAPAAEARQQPQVQPLQNAVNEIPVLRPANVRGAVQITPEEAAARLNRQHHDGSANSWRDTFYRIEQSTALFLASLIPGVGERHVRAREEARREAVRLEQERIRAEQEAATRAQAEIAAEPASGENMDHTVAATAEEAKANGSAVATVDGSIEQSASSSVQIHEDTAEVEGLRNRNI</sequence>
<evidence type="ECO:0000313" key="4">
    <source>
        <dbReference type="Proteomes" id="UP000019484"/>
    </source>
</evidence>
<feature type="compositionally biased region" description="Low complexity" evidence="2">
    <location>
        <begin position="8"/>
        <end position="21"/>
    </location>
</feature>
<feature type="compositionally biased region" description="Polar residues" evidence="2">
    <location>
        <begin position="311"/>
        <end position="330"/>
    </location>
</feature>
<evidence type="ECO:0000313" key="3">
    <source>
        <dbReference type="EMBL" id="EXJ94898.1"/>
    </source>
</evidence>
<keyword evidence="4" id="KW-1185">Reference proteome</keyword>
<feature type="region of interest" description="Disordered" evidence="2">
    <location>
        <begin position="700"/>
        <end position="725"/>
    </location>
</feature>
<feature type="region of interest" description="Disordered" evidence="2">
    <location>
        <begin position="235"/>
        <end position="336"/>
    </location>
</feature>
<dbReference type="PANTHER" id="PTHR12943:SF27">
    <property type="entry name" value="HOMOCYSTEINE-INDUCED ENDOPLASMIC RETICULUM PROTEIN, ISOFORM A"/>
    <property type="match status" value="1"/>
</dbReference>
<feature type="compositionally biased region" description="Polar residues" evidence="2">
    <location>
        <begin position="700"/>
        <end position="709"/>
    </location>
</feature>
<dbReference type="Proteomes" id="UP000019484">
    <property type="component" value="Unassembled WGS sequence"/>
</dbReference>
<dbReference type="InterPro" id="IPR039751">
    <property type="entry name" value="HERPUD1/2"/>
</dbReference>
<dbReference type="PANTHER" id="PTHR12943">
    <property type="entry name" value="HOMOCYSTEINE-RESPONSIVE ENDOPLASMIC RETICULUM-RESIDENT UNIQUITIN-LIKE DOMAIN HERPUD PROTEIN FAMILY MEMBER"/>
    <property type="match status" value="1"/>
</dbReference>
<dbReference type="GO" id="GO:0030968">
    <property type="term" value="P:endoplasmic reticulum unfolded protein response"/>
    <property type="evidence" value="ECO:0007669"/>
    <property type="project" value="TreeGrafter"/>
</dbReference>
<dbReference type="GeneID" id="19154926"/>
<dbReference type="AlphaFoldDB" id="W9YQU8"/>
<dbReference type="InterPro" id="IPR029071">
    <property type="entry name" value="Ubiquitin-like_domsf"/>
</dbReference>
<dbReference type="Gene3D" id="3.10.20.90">
    <property type="entry name" value="Phosphatidylinositol 3-kinase Catalytic Subunit, Chain A, domain 1"/>
    <property type="match status" value="1"/>
</dbReference>
<gene>
    <name evidence="3" type="ORF">A1O1_00016</name>
</gene>
<dbReference type="STRING" id="1182541.W9YQU8"/>
<dbReference type="HOGENOM" id="CLU_024875_0_0_1"/>
<dbReference type="RefSeq" id="XP_007719127.1">
    <property type="nucleotide sequence ID" value="XM_007720937.1"/>
</dbReference>
<feature type="coiled-coil region" evidence="1">
    <location>
        <begin position="146"/>
        <end position="173"/>
    </location>
</feature>
<feature type="region of interest" description="Disordered" evidence="2">
    <location>
        <begin position="1"/>
        <end position="21"/>
    </location>
</feature>
<accession>W9YQU8</accession>